<dbReference type="Proteomes" id="UP000821853">
    <property type="component" value="Chromosome 10"/>
</dbReference>
<feature type="compositionally biased region" description="Basic residues" evidence="1">
    <location>
        <begin position="212"/>
        <end position="229"/>
    </location>
</feature>
<feature type="compositionally biased region" description="Polar residues" evidence="1">
    <location>
        <begin position="258"/>
        <end position="270"/>
    </location>
</feature>
<sequence>MPVLGCASEAAKRGCHCKWHAEAVDSSVLADLRALQSATHKGQLLGAQCSGCLETGGAPLRVLPLDRSNSHTYVLADSGDSWKPTHFSGEGQQGQPQPQCICLSGTPFRGSSENEVTGERRGVCRTLRILQNTRPPSRLTPCWCKLDLFGRDIAGRGRTAANRPRIPGGRRAPAGLPEQSDASPASAGATKNARELRCFATPFYLTLSPKGSTRKRRTPSRRKKPHAHARAPSWQQCPGGVFSPVPSLNGAARKTRAHSQTVGPGSTNHLNIIIPGARTTRRQKKGKQ</sequence>
<evidence type="ECO:0000313" key="2">
    <source>
        <dbReference type="EMBL" id="KAH9363263.1"/>
    </source>
</evidence>
<gene>
    <name evidence="2" type="ORF">HPB48_006369</name>
</gene>
<dbReference type="EMBL" id="JABSTR010000002">
    <property type="protein sequence ID" value="KAH9363263.1"/>
    <property type="molecule type" value="Genomic_DNA"/>
</dbReference>
<feature type="region of interest" description="Disordered" evidence="1">
    <location>
        <begin position="158"/>
        <end position="190"/>
    </location>
</feature>
<evidence type="ECO:0000256" key="1">
    <source>
        <dbReference type="SAM" id="MobiDB-lite"/>
    </source>
</evidence>
<feature type="compositionally biased region" description="Low complexity" evidence="1">
    <location>
        <begin position="160"/>
        <end position="177"/>
    </location>
</feature>
<proteinExistence type="predicted"/>
<feature type="compositionally biased region" description="Basic residues" evidence="1">
    <location>
        <begin position="279"/>
        <end position="288"/>
    </location>
</feature>
<accession>A0A9J6FKD3</accession>
<dbReference type="AlphaFoldDB" id="A0A9J6FKD3"/>
<dbReference type="VEuPathDB" id="VectorBase:HLOH_054988"/>
<keyword evidence="3" id="KW-1185">Reference proteome</keyword>
<reference evidence="2 3" key="1">
    <citation type="journal article" date="2020" name="Cell">
        <title>Large-Scale Comparative Analyses of Tick Genomes Elucidate Their Genetic Diversity and Vector Capacities.</title>
        <authorList>
            <consortium name="Tick Genome and Microbiome Consortium (TIGMIC)"/>
            <person name="Jia N."/>
            <person name="Wang J."/>
            <person name="Shi W."/>
            <person name="Du L."/>
            <person name="Sun Y."/>
            <person name="Zhan W."/>
            <person name="Jiang J.F."/>
            <person name="Wang Q."/>
            <person name="Zhang B."/>
            <person name="Ji P."/>
            <person name="Bell-Sakyi L."/>
            <person name="Cui X.M."/>
            <person name="Yuan T.T."/>
            <person name="Jiang B.G."/>
            <person name="Yang W.F."/>
            <person name="Lam T.T."/>
            <person name="Chang Q.C."/>
            <person name="Ding S.J."/>
            <person name="Wang X.J."/>
            <person name="Zhu J.G."/>
            <person name="Ruan X.D."/>
            <person name="Zhao L."/>
            <person name="Wei J.T."/>
            <person name="Ye R.Z."/>
            <person name="Que T.C."/>
            <person name="Du C.H."/>
            <person name="Zhou Y.H."/>
            <person name="Cheng J.X."/>
            <person name="Dai P.F."/>
            <person name="Guo W.B."/>
            <person name="Han X.H."/>
            <person name="Huang E.J."/>
            <person name="Li L.F."/>
            <person name="Wei W."/>
            <person name="Gao Y.C."/>
            <person name="Liu J.Z."/>
            <person name="Shao H.Z."/>
            <person name="Wang X."/>
            <person name="Wang C.C."/>
            <person name="Yang T.C."/>
            <person name="Huo Q.B."/>
            <person name="Li W."/>
            <person name="Chen H.Y."/>
            <person name="Chen S.E."/>
            <person name="Zhou L.G."/>
            <person name="Ni X.B."/>
            <person name="Tian J.H."/>
            <person name="Sheng Y."/>
            <person name="Liu T."/>
            <person name="Pan Y.S."/>
            <person name="Xia L.Y."/>
            <person name="Li J."/>
            <person name="Zhao F."/>
            <person name="Cao W.C."/>
        </authorList>
    </citation>
    <scope>NUCLEOTIDE SEQUENCE [LARGE SCALE GENOMIC DNA]</scope>
    <source>
        <strain evidence="2">HaeL-2018</strain>
    </source>
</reference>
<organism evidence="2 3">
    <name type="scientific">Haemaphysalis longicornis</name>
    <name type="common">Bush tick</name>
    <dbReference type="NCBI Taxonomy" id="44386"/>
    <lineage>
        <taxon>Eukaryota</taxon>
        <taxon>Metazoa</taxon>
        <taxon>Ecdysozoa</taxon>
        <taxon>Arthropoda</taxon>
        <taxon>Chelicerata</taxon>
        <taxon>Arachnida</taxon>
        <taxon>Acari</taxon>
        <taxon>Parasitiformes</taxon>
        <taxon>Ixodida</taxon>
        <taxon>Ixodoidea</taxon>
        <taxon>Ixodidae</taxon>
        <taxon>Haemaphysalinae</taxon>
        <taxon>Haemaphysalis</taxon>
    </lineage>
</organism>
<protein>
    <submittedName>
        <fullName evidence="2">Uncharacterized protein</fullName>
    </submittedName>
</protein>
<name>A0A9J6FKD3_HAELO</name>
<comment type="caution">
    <text evidence="2">The sequence shown here is derived from an EMBL/GenBank/DDBJ whole genome shotgun (WGS) entry which is preliminary data.</text>
</comment>
<feature type="region of interest" description="Disordered" evidence="1">
    <location>
        <begin position="207"/>
        <end position="288"/>
    </location>
</feature>
<evidence type="ECO:0000313" key="3">
    <source>
        <dbReference type="Proteomes" id="UP000821853"/>
    </source>
</evidence>